<gene>
    <name evidence="3" type="ORF">NUH88_21690</name>
</gene>
<protein>
    <submittedName>
        <fullName evidence="3">Ribonuclease activity regulator RraA</fullName>
    </submittedName>
</protein>
<dbReference type="InterPro" id="IPR005493">
    <property type="entry name" value="RraA/RraA-like"/>
</dbReference>
<organism evidence="3 4">
    <name type="scientific">Nisaea acidiphila</name>
    <dbReference type="NCBI Taxonomy" id="1862145"/>
    <lineage>
        <taxon>Bacteria</taxon>
        <taxon>Pseudomonadati</taxon>
        <taxon>Pseudomonadota</taxon>
        <taxon>Alphaproteobacteria</taxon>
        <taxon>Rhodospirillales</taxon>
        <taxon>Thalassobaculaceae</taxon>
        <taxon>Nisaea</taxon>
    </lineage>
</organism>
<dbReference type="SUPFAM" id="SSF89562">
    <property type="entry name" value="RraA-like"/>
    <property type="match status" value="1"/>
</dbReference>
<dbReference type="Proteomes" id="UP001060336">
    <property type="component" value="Chromosome"/>
</dbReference>
<dbReference type="InterPro" id="IPR036704">
    <property type="entry name" value="RraA/RraA-like_sf"/>
</dbReference>
<dbReference type="EMBL" id="CP102480">
    <property type="protein sequence ID" value="UUX49988.1"/>
    <property type="molecule type" value="Genomic_DNA"/>
</dbReference>
<sequence length="241" mass="26073">MPGLSDAAREKLGQVSTATLTTQLLKRGLRNQYLQGVSRLTIHERNMVGEAFTLRNIPAREDIDVIGAYDDYDHPQRKAIETVPPGSVLVIDARQDATAATAGNILLTRLEVRGVAGFVTDGGIRDTAEIAEYDIPCYVAGPSAPTSLIKHHAVAELNTPIGCGGVAVYPGDVIVGDNEGVVVLPAHLAEEIAEQAFDQEQIEEFLTEEVRGGRPLRGTYPPDADTKARYEEWRKKKDAAS</sequence>
<dbReference type="CDD" id="cd16841">
    <property type="entry name" value="RraA_family"/>
    <property type="match status" value="1"/>
</dbReference>
<dbReference type="Gene3D" id="3.50.30.40">
    <property type="entry name" value="Ribonuclease E inhibitor RraA/RraA-like"/>
    <property type="match status" value="1"/>
</dbReference>
<dbReference type="RefSeq" id="WP_257768933.1">
    <property type="nucleotide sequence ID" value="NZ_CP102480.1"/>
</dbReference>
<proteinExistence type="predicted"/>
<dbReference type="AlphaFoldDB" id="A0A9J7AUJ3"/>
<feature type="binding site" evidence="1">
    <location>
        <position position="125"/>
    </location>
    <ligand>
        <name>substrate</name>
    </ligand>
</feature>
<accession>A0A9J7AUJ3</accession>
<feature type="binding site" evidence="1">
    <location>
        <position position="126"/>
    </location>
    <ligand>
        <name>Mg(2+)</name>
        <dbReference type="ChEBI" id="CHEBI:18420"/>
    </ligand>
</feature>
<keyword evidence="1" id="KW-0479">Metal-binding</keyword>
<evidence type="ECO:0000256" key="2">
    <source>
        <dbReference type="SAM" id="MobiDB-lite"/>
    </source>
</evidence>
<feature type="binding site" evidence="1">
    <location>
        <begin position="103"/>
        <end position="106"/>
    </location>
    <ligand>
        <name>substrate</name>
    </ligand>
</feature>
<evidence type="ECO:0000313" key="4">
    <source>
        <dbReference type="Proteomes" id="UP001060336"/>
    </source>
</evidence>
<name>A0A9J7AUJ3_9PROT</name>
<reference evidence="3" key="1">
    <citation type="submission" date="2022-08" db="EMBL/GenBank/DDBJ databases">
        <title>Nisaea acidiphila sp. nov., isolated from a marine algal debris and emended description of the genus Nisaea Urios et al. 2008.</title>
        <authorList>
            <person name="Kwon K."/>
        </authorList>
    </citation>
    <scope>NUCLEOTIDE SEQUENCE</scope>
    <source>
        <strain evidence="3">MEBiC11861</strain>
    </source>
</reference>
<dbReference type="PANTHER" id="PTHR33254:SF16">
    <property type="entry name" value="BLR3842 PROTEIN"/>
    <property type="match status" value="1"/>
</dbReference>
<evidence type="ECO:0000256" key="1">
    <source>
        <dbReference type="PIRSR" id="PIRSR605493-1"/>
    </source>
</evidence>
<dbReference type="GO" id="GO:0046872">
    <property type="term" value="F:metal ion binding"/>
    <property type="evidence" value="ECO:0007669"/>
    <property type="project" value="UniProtKB-KW"/>
</dbReference>
<evidence type="ECO:0000313" key="3">
    <source>
        <dbReference type="EMBL" id="UUX49988.1"/>
    </source>
</evidence>
<keyword evidence="4" id="KW-1185">Reference proteome</keyword>
<feature type="compositionally biased region" description="Basic and acidic residues" evidence="2">
    <location>
        <begin position="224"/>
        <end position="241"/>
    </location>
</feature>
<comment type="cofactor">
    <cofactor evidence="1">
        <name>Mg(2+)</name>
        <dbReference type="ChEBI" id="CHEBI:18420"/>
    </cofactor>
</comment>
<dbReference type="Pfam" id="PF03737">
    <property type="entry name" value="RraA-like"/>
    <property type="match status" value="1"/>
</dbReference>
<dbReference type="PANTHER" id="PTHR33254">
    <property type="entry name" value="4-HYDROXY-4-METHYL-2-OXOGLUTARATE ALDOLASE 3-RELATED"/>
    <property type="match status" value="1"/>
</dbReference>
<dbReference type="NCBIfam" id="NF006093">
    <property type="entry name" value="PRK08245.1"/>
    <property type="match status" value="1"/>
</dbReference>
<keyword evidence="1" id="KW-0460">Magnesium</keyword>
<feature type="region of interest" description="Disordered" evidence="2">
    <location>
        <begin position="208"/>
        <end position="241"/>
    </location>
</feature>
<dbReference type="KEGG" id="naci:NUH88_21690"/>